<feature type="region of interest" description="Disordered" evidence="8">
    <location>
        <begin position="113"/>
        <end position="132"/>
    </location>
</feature>
<gene>
    <name evidence="10" type="ORF">APTSU1_001410700</name>
</gene>
<proteinExistence type="inferred from homology"/>
<feature type="compositionally biased region" description="Basic and acidic residues" evidence="8">
    <location>
        <begin position="114"/>
        <end position="132"/>
    </location>
</feature>
<evidence type="ECO:0000256" key="3">
    <source>
        <dbReference type="ARBA" id="ARBA00022723"/>
    </source>
</evidence>
<evidence type="ECO:0000256" key="4">
    <source>
        <dbReference type="ARBA" id="ARBA00022801"/>
    </source>
</evidence>
<dbReference type="PANTHER" id="PTHR10942">
    <property type="entry name" value="LEISHMANOLYSIN-LIKE PEPTIDASE"/>
    <property type="match status" value="1"/>
</dbReference>
<dbReference type="Gene3D" id="3.90.132.10">
    <property type="entry name" value="Leishmanolysin , domain 2"/>
    <property type="match status" value="1"/>
</dbReference>
<keyword evidence="6 7" id="KW-0482">Metalloprotease</keyword>
<organism evidence="10 11">
    <name type="scientific">Apodemus speciosus</name>
    <name type="common">Large Japanese field mouse</name>
    <dbReference type="NCBI Taxonomy" id="105296"/>
    <lineage>
        <taxon>Eukaryota</taxon>
        <taxon>Metazoa</taxon>
        <taxon>Chordata</taxon>
        <taxon>Craniata</taxon>
        <taxon>Vertebrata</taxon>
        <taxon>Euteleostomi</taxon>
        <taxon>Mammalia</taxon>
        <taxon>Eutheria</taxon>
        <taxon>Euarchontoglires</taxon>
        <taxon>Glires</taxon>
        <taxon>Rodentia</taxon>
        <taxon>Myomorpha</taxon>
        <taxon>Muroidea</taxon>
        <taxon>Muridae</taxon>
        <taxon>Murinae</taxon>
        <taxon>Apodemus</taxon>
    </lineage>
</organism>
<name>A0ABQ0FIK4_APOSI</name>
<evidence type="ECO:0000256" key="7">
    <source>
        <dbReference type="RuleBase" id="RU366077"/>
    </source>
</evidence>
<comment type="cofactor">
    <cofactor evidence="7">
        <name>Zn(2+)</name>
        <dbReference type="ChEBI" id="CHEBI:29105"/>
    </cofactor>
    <text evidence="7">Binds 1 zinc ion per subunit.</text>
</comment>
<reference evidence="10 11" key="1">
    <citation type="submission" date="2024-08" db="EMBL/GenBank/DDBJ databases">
        <title>The draft genome of Apodemus speciosus.</title>
        <authorList>
            <person name="Nabeshima K."/>
            <person name="Suzuki S."/>
            <person name="Onuma M."/>
        </authorList>
    </citation>
    <scope>NUCLEOTIDE SEQUENCE [LARGE SCALE GENOMIC DNA]</scope>
    <source>
        <strain evidence="10">IB14-021</strain>
    </source>
</reference>
<evidence type="ECO:0000313" key="10">
    <source>
        <dbReference type="EMBL" id="GAB1298871.1"/>
    </source>
</evidence>
<comment type="caution">
    <text evidence="10">The sequence shown here is derived from an EMBL/GenBank/DDBJ whole genome shotgun (WGS) entry which is preliminary data.</text>
</comment>
<dbReference type="Proteomes" id="UP001623349">
    <property type="component" value="Unassembled WGS sequence"/>
</dbReference>
<evidence type="ECO:0000256" key="1">
    <source>
        <dbReference type="ARBA" id="ARBA00005860"/>
    </source>
</evidence>
<protein>
    <recommendedName>
        <fullName evidence="7">Leishmanolysin-like peptidase</fullName>
        <ecNumber evidence="7">3.4.24.-</ecNumber>
    </recommendedName>
</protein>
<evidence type="ECO:0000256" key="5">
    <source>
        <dbReference type="ARBA" id="ARBA00022833"/>
    </source>
</evidence>
<dbReference type="EC" id="3.4.24.-" evidence="7"/>
<keyword evidence="4 7" id="KW-0378">Hydrolase</keyword>
<dbReference type="InterPro" id="IPR001577">
    <property type="entry name" value="Peptidase_M8"/>
</dbReference>
<keyword evidence="9" id="KW-0472">Membrane</keyword>
<dbReference type="Gene3D" id="3.10.170.20">
    <property type="match status" value="1"/>
</dbReference>
<dbReference type="EMBL" id="BAAFST010000014">
    <property type="protein sequence ID" value="GAB1298871.1"/>
    <property type="molecule type" value="Genomic_DNA"/>
</dbReference>
<evidence type="ECO:0000256" key="9">
    <source>
        <dbReference type="SAM" id="Phobius"/>
    </source>
</evidence>
<accession>A0ABQ0FIK4</accession>
<comment type="similarity">
    <text evidence="1 7">Belongs to the peptidase M8 family.</text>
</comment>
<keyword evidence="9" id="KW-0812">Transmembrane</keyword>
<evidence type="ECO:0000313" key="11">
    <source>
        <dbReference type="Proteomes" id="UP001623349"/>
    </source>
</evidence>
<evidence type="ECO:0000256" key="6">
    <source>
        <dbReference type="ARBA" id="ARBA00023049"/>
    </source>
</evidence>
<keyword evidence="11" id="KW-1185">Reference proteome</keyword>
<dbReference type="SUPFAM" id="SSF55486">
    <property type="entry name" value="Metalloproteases ('zincins'), catalytic domain"/>
    <property type="match status" value="1"/>
</dbReference>
<evidence type="ECO:0000256" key="8">
    <source>
        <dbReference type="SAM" id="MobiDB-lite"/>
    </source>
</evidence>
<keyword evidence="5 7" id="KW-0862">Zinc</keyword>
<sequence>MPDAHLRGYSLWPEHGLPQLIQPDGPGVQNTDFLLYVRVARTSKCHKEPSVIAYAACCQLDSEDRPLAGAIVYCAQHLSSPSLSHDDIVMVLHYTNCCMPWVFLDSSSRCGETVPRDSEPARENCSTRKQVTRRDARGQLLLTTPAVSHSLAKHLGVPGTLPGVPLEEEGSLSSHWESRLLQGSIMTATFDGAQHTRLDQITLAAFEDSGWYQVNHSAAEELLWGQGSGPDFGLVSTCRTGSSDFFCTGSGRGCHYLHLDKGSCSSDPKLEGCRTYRPLANGSECWKEENGLHTRAENPHGEIYHMHSRCFLANLTSQVLSKDNTSQPSTAPYVKEDPTGCCYLHQCTHKGAYEVQVQGSPWIPCLPGKAVRIPGYNGLLYCPQGRLCLSDEGANVATFQPMSFTTQDPLFQMSLRLTGTPGHSLGKEQREELAELVLQALVTRAGTSSPSITTSLLFTVSLWKSPGCQGPSIAMLHRTLALILQKKPLQVHHGGAIFTTEYSKLRTSLDHNPSMTELLLSTGFCLLLLILVGALGTLAYQKRATLQVAPSTT</sequence>
<dbReference type="Pfam" id="PF01457">
    <property type="entry name" value="Peptidase_M8"/>
    <property type="match status" value="1"/>
</dbReference>
<keyword evidence="3 7" id="KW-0479">Metal-binding</keyword>
<feature type="transmembrane region" description="Helical" evidence="9">
    <location>
        <begin position="518"/>
        <end position="540"/>
    </location>
</feature>
<keyword evidence="9" id="KW-1133">Transmembrane helix</keyword>
<dbReference type="PANTHER" id="PTHR10942:SF6">
    <property type="entry name" value="CILIATED LEFT-RIGHT ORGANIZER METALLOPEPTIDASE"/>
    <property type="match status" value="1"/>
</dbReference>
<keyword evidence="2 7" id="KW-0645">Protease</keyword>
<evidence type="ECO:0000256" key="2">
    <source>
        <dbReference type="ARBA" id="ARBA00022670"/>
    </source>
</evidence>